<sequence length="503" mass="55312">MRRIKPSILIATTVVFVLFALILHKDPFSIVNQALFDRYSEGYVVCTMIRDATDPVPGGGRLGLGVYPDKPACYSQFDDSSIKTLERKDPYDYSDGNWNSGVARAFSGFMVKRNIRNFVEYAPGSKIRLPNGSVHTILDLSVNPLYINVRLDGPILTEAMFGPATYLPLQKIDAPFHGYGSQIGVPGFLFSNLYHAFKSRDLNLYRALNTTILAALLAVIVICVFVEFGLLPAVFLGAGMVVSPWFMGFAGNMYWMEWTWFLPFTYVCFVMSRSEAFAASAGWKTCLGYAGCIAIKAACGYEYMSTVMLASMIPLVYVGLRESASVRHMFFAICRLGISGVIAFFAILLVHAKLLGGTIANGLHGIHEDMARRTYSSGGDPALGTNAPLTEVLRKYFGELLQPILVGADVPFYVLLILLGVAAVMLAFSKDVKRRALSICFFLSIAAPMSWFVLAKGHSFVHYFLNPVLWDLPAVPLGLVCVGVCLAALIDRIRRKPVDAMPV</sequence>
<feature type="transmembrane region" description="Helical" evidence="1">
    <location>
        <begin position="332"/>
        <end position="352"/>
    </location>
</feature>
<proteinExistence type="predicted"/>
<feature type="transmembrane region" description="Helical" evidence="1">
    <location>
        <begin position="207"/>
        <end position="228"/>
    </location>
</feature>
<name>A0A158ECK1_9BURK</name>
<feature type="transmembrane region" description="Helical" evidence="1">
    <location>
        <begin position="303"/>
        <end position="320"/>
    </location>
</feature>
<feature type="transmembrane region" description="Helical" evidence="1">
    <location>
        <begin position="410"/>
        <end position="429"/>
    </location>
</feature>
<evidence type="ECO:0000313" key="2">
    <source>
        <dbReference type="EMBL" id="SAL04493.1"/>
    </source>
</evidence>
<reference evidence="2" key="1">
    <citation type="submission" date="2016-01" db="EMBL/GenBank/DDBJ databases">
        <authorList>
            <person name="Peeters C."/>
        </authorList>
    </citation>
    <scope>NUCLEOTIDE SEQUENCE</scope>
    <source>
        <strain evidence="2">LMG 29321</strain>
    </source>
</reference>
<dbReference type="AlphaFoldDB" id="A0A158ECK1"/>
<accession>A0A158ECK1</accession>
<evidence type="ECO:0000313" key="3">
    <source>
        <dbReference type="Proteomes" id="UP000071859"/>
    </source>
</evidence>
<protein>
    <submittedName>
        <fullName evidence="2">Uncharacterized protein</fullName>
    </submittedName>
</protein>
<feature type="transmembrane region" description="Helical" evidence="1">
    <location>
        <begin position="234"/>
        <end position="255"/>
    </location>
</feature>
<keyword evidence="3" id="KW-1185">Reference proteome</keyword>
<keyword evidence="1" id="KW-1133">Transmembrane helix</keyword>
<keyword evidence="1" id="KW-0812">Transmembrane</keyword>
<keyword evidence="1" id="KW-0472">Membrane</keyword>
<evidence type="ECO:0000256" key="1">
    <source>
        <dbReference type="SAM" id="Phobius"/>
    </source>
</evidence>
<comment type="caution">
    <text evidence="2">The sequence shown here is derived from an EMBL/GenBank/DDBJ whole genome shotgun (WGS) entry which is preliminary data.</text>
</comment>
<feature type="transmembrane region" description="Helical" evidence="1">
    <location>
        <begin position="436"/>
        <end position="454"/>
    </location>
</feature>
<organism evidence="2 3">
    <name type="scientific">Caballeronia calidae</name>
    <dbReference type="NCBI Taxonomy" id="1777139"/>
    <lineage>
        <taxon>Bacteria</taxon>
        <taxon>Pseudomonadati</taxon>
        <taxon>Pseudomonadota</taxon>
        <taxon>Betaproteobacteria</taxon>
        <taxon>Burkholderiales</taxon>
        <taxon>Burkholderiaceae</taxon>
        <taxon>Caballeronia</taxon>
    </lineage>
</organism>
<gene>
    <name evidence="2" type="ORF">AWB78_06994</name>
</gene>
<feature type="transmembrane region" description="Helical" evidence="1">
    <location>
        <begin position="474"/>
        <end position="491"/>
    </location>
</feature>
<dbReference type="RefSeq" id="WP_062611063.1">
    <property type="nucleotide sequence ID" value="NZ_FCOX02000064.1"/>
</dbReference>
<feature type="transmembrane region" description="Helical" evidence="1">
    <location>
        <begin position="6"/>
        <end position="23"/>
    </location>
</feature>
<dbReference type="OrthoDB" id="9133572at2"/>
<dbReference type="Proteomes" id="UP000071859">
    <property type="component" value="Unassembled WGS sequence"/>
</dbReference>
<dbReference type="EMBL" id="FCOX02000064">
    <property type="protein sequence ID" value="SAL04493.1"/>
    <property type="molecule type" value="Genomic_DNA"/>
</dbReference>